<accession>A0A2S8BKD0</accession>
<dbReference type="Pfam" id="PF00501">
    <property type="entry name" value="AMP-binding"/>
    <property type="match status" value="1"/>
</dbReference>
<dbReference type="SUPFAM" id="SSF56801">
    <property type="entry name" value="Acetyl-CoA synthetase-like"/>
    <property type="match status" value="1"/>
</dbReference>
<dbReference type="EC" id="2.4.2.47" evidence="3"/>
<evidence type="ECO:0000313" key="4">
    <source>
        <dbReference type="Proteomes" id="UP000238296"/>
    </source>
</evidence>
<evidence type="ECO:0000256" key="1">
    <source>
        <dbReference type="SAM" id="MobiDB-lite"/>
    </source>
</evidence>
<proteinExistence type="predicted"/>
<dbReference type="InterPro" id="IPR000873">
    <property type="entry name" value="AMP-dep_synth/lig_dom"/>
</dbReference>
<organism evidence="3 4">
    <name type="scientific">Mycobacterium talmoniae</name>
    <dbReference type="NCBI Taxonomy" id="1858794"/>
    <lineage>
        <taxon>Bacteria</taxon>
        <taxon>Bacillati</taxon>
        <taxon>Actinomycetota</taxon>
        <taxon>Actinomycetes</taxon>
        <taxon>Mycobacteriales</taxon>
        <taxon>Mycobacteriaceae</taxon>
        <taxon>Mycobacterium</taxon>
    </lineage>
</organism>
<dbReference type="Gene3D" id="3.40.50.12780">
    <property type="entry name" value="N-terminal domain of ligase-like"/>
    <property type="match status" value="1"/>
</dbReference>
<dbReference type="AlphaFoldDB" id="A0A2S8BKD0"/>
<keyword evidence="3" id="KW-0808">Transferase</keyword>
<dbReference type="Proteomes" id="UP000238296">
    <property type="component" value="Unassembled WGS sequence"/>
</dbReference>
<evidence type="ECO:0000313" key="3">
    <source>
        <dbReference type="EMBL" id="PQM47075.1"/>
    </source>
</evidence>
<reference evidence="3 4" key="1">
    <citation type="journal article" date="2017" name="Int. J. Syst. Evol. Microbiol.">
        <title>Mycobacterium talmoniae sp. nov., a slowly growing mycobacterium isolated from human respiratory samples.</title>
        <authorList>
            <person name="Davidson R.M."/>
            <person name="DeGroote M.A."/>
            <person name="Marola J.L."/>
            <person name="Buss S."/>
            <person name="Jones V."/>
            <person name="McNeil M.R."/>
            <person name="Freifeld A.G."/>
            <person name="Elaine Epperson L."/>
            <person name="Hasan N.A."/>
            <person name="Jackson M."/>
            <person name="Iwen P.C."/>
            <person name="Salfinger M."/>
            <person name="Strong M."/>
        </authorList>
    </citation>
    <scope>NUCLEOTIDE SEQUENCE [LARGE SCALE GENOMIC DNA]</scope>
    <source>
        <strain evidence="3 4">ATCC BAA-2683</strain>
    </source>
</reference>
<feature type="region of interest" description="Disordered" evidence="1">
    <location>
        <begin position="113"/>
        <end position="138"/>
    </location>
</feature>
<dbReference type="EMBL" id="PPEA01000397">
    <property type="protein sequence ID" value="PQM47075.1"/>
    <property type="molecule type" value="Genomic_DNA"/>
</dbReference>
<protein>
    <submittedName>
        <fullName evidence="3">Alpha-(1-&gt;3)-arabinofuranosyltransferase</fullName>
        <ecNumber evidence="3">2.4.2.47</ecNumber>
    </submittedName>
</protein>
<dbReference type="PROSITE" id="PS00455">
    <property type="entry name" value="AMP_BINDING"/>
    <property type="match status" value="1"/>
</dbReference>
<evidence type="ECO:0000259" key="2">
    <source>
        <dbReference type="Pfam" id="PF00501"/>
    </source>
</evidence>
<dbReference type="InterPro" id="IPR020845">
    <property type="entry name" value="AMP-binding_CS"/>
</dbReference>
<gene>
    <name evidence="3" type="primary">aftD_2</name>
    <name evidence="3" type="ORF">C1Y40_02752</name>
</gene>
<dbReference type="GO" id="GO:0016757">
    <property type="term" value="F:glycosyltransferase activity"/>
    <property type="evidence" value="ECO:0007669"/>
    <property type="project" value="UniProtKB-KW"/>
</dbReference>
<sequence length="138" mass="14430">MSNGLQAAVGQWLQIDFDHPLTNATITITPSATAVGAQVRRLEIATVNGTTTLRFDEAGQPLTAALPVGETPWVRITAVGTDDVSDILFTSGTTGRSKGVLCAHRQSLSGAGGVGGLRQGQRRGPLPVHQPVLPQLRL</sequence>
<keyword evidence="3" id="KW-0328">Glycosyltransferase</keyword>
<feature type="domain" description="AMP-dependent synthetase/ligase" evidence="2">
    <location>
        <begin position="50"/>
        <end position="114"/>
    </location>
</feature>
<dbReference type="InterPro" id="IPR042099">
    <property type="entry name" value="ANL_N_sf"/>
</dbReference>
<feature type="compositionally biased region" description="Low complexity" evidence="1">
    <location>
        <begin position="122"/>
        <end position="138"/>
    </location>
</feature>
<comment type="caution">
    <text evidence="3">The sequence shown here is derived from an EMBL/GenBank/DDBJ whole genome shotgun (WGS) entry which is preliminary data.</text>
</comment>
<name>A0A2S8BKD0_9MYCO</name>